<gene>
    <name evidence="2" type="ORF">PFICI_00412</name>
</gene>
<dbReference type="OMA" id="KGRWYTT"/>
<dbReference type="GO" id="GO:0070628">
    <property type="term" value="F:proteasome binding"/>
    <property type="evidence" value="ECO:0007669"/>
    <property type="project" value="InterPro"/>
</dbReference>
<feature type="region of interest" description="Disordered" evidence="1">
    <location>
        <begin position="388"/>
        <end position="412"/>
    </location>
</feature>
<name>W3XKP5_PESFW</name>
<dbReference type="HOGENOM" id="CLU_035164_0_0_1"/>
<dbReference type="KEGG" id="pfy:PFICI_00412"/>
<feature type="compositionally biased region" description="Polar residues" evidence="1">
    <location>
        <begin position="402"/>
        <end position="412"/>
    </location>
</feature>
<dbReference type="eggNOG" id="ENOG502S2SB">
    <property type="taxonomic scope" value="Eukaryota"/>
</dbReference>
<dbReference type="InterPro" id="IPR038816">
    <property type="entry name" value="Stationary_phase_5"/>
</dbReference>
<evidence type="ECO:0000313" key="2">
    <source>
        <dbReference type="EMBL" id="ETS86584.1"/>
    </source>
</evidence>
<organism evidence="2 3">
    <name type="scientific">Pestalotiopsis fici (strain W106-1 / CGMCC3.15140)</name>
    <dbReference type="NCBI Taxonomy" id="1229662"/>
    <lineage>
        <taxon>Eukaryota</taxon>
        <taxon>Fungi</taxon>
        <taxon>Dikarya</taxon>
        <taxon>Ascomycota</taxon>
        <taxon>Pezizomycotina</taxon>
        <taxon>Sordariomycetes</taxon>
        <taxon>Xylariomycetidae</taxon>
        <taxon>Amphisphaeriales</taxon>
        <taxon>Sporocadaceae</taxon>
        <taxon>Pestalotiopsis</taxon>
    </lineage>
</organism>
<proteinExistence type="predicted"/>
<dbReference type="PANTHER" id="PTHR42342:SF1">
    <property type="entry name" value="STATIONARY PHASE PROTEIN 5"/>
    <property type="match status" value="1"/>
</dbReference>
<accession>W3XKP5</accession>
<dbReference type="Proteomes" id="UP000030651">
    <property type="component" value="Unassembled WGS sequence"/>
</dbReference>
<dbReference type="OrthoDB" id="5415241at2759"/>
<evidence type="ECO:0000256" key="1">
    <source>
        <dbReference type="SAM" id="MobiDB-lite"/>
    </source>
</evidence>
<protein>
    <recommendedName>
        <fullName evidence="4">Casein kinase II beta 2 subunit</fullName>
    </recommendedName>
</protein>
<sequence>MVAGMGGVLGPVALRLVRTTAYKASKLVRKKLTAALRPVNTALEPALAKSRPRQPIHPSALLRQQKSRRWYSTSTYRNIDAAVRRFITTGRIDASVRIDRTKFMSTKTGRAVSQMTGRAPFASTLRPNLTGGALPRTAGGYGLGSGRIGGARYFSHAPASQAQVVQNVSSAVRAFWISGQKAQFDGLNARGEKQYRAVSSLQEETSRKLASVPRIMPGSYVDFALNPTVTALSPLAAAMPFTTKSKEVAAIDATTLNTEGFLDVLSVDFGRALKDLTAVLSDIKKLSALGDLPIQLEKGQILRVRFPGVDAETVEALLDDLGLSRGIVREDADFGVETGVPMALKFPFAPDAVSEESALSASPEGSLPSLGSSLQEHELFETFSDIEDNPWLASPEPEGYETASQPFSSGEHCSQEFEGLDGVYKFLEECDRARGRF</sequence>
<dbReference type="PANTHER" id="PTHR42342">
    <property type="entry name" value="STATIONARY PHASE PROTEIN 5"/>
    <property type="match status" value="1"/>
</dbReference>
<dbReference type="AlphaFoldDB" id="W3XKP5"/>
<keyword evidence="3" id="KW-1185">Reference proteome</keyword>
<reference evidence="3" key="1">
    <citation type="journal article" date="2015" name="BMC Genomics">
        <title>Genomic and transcriptomic analysis of the endophytic fungus Pestalotiopsis fici reveals its lifestyle and high potential for synthesis of natural products.</title>
        <authorList>
            <person name="Wang X."/>
            <person name="Zhang X."/>
            <person name="Liu L."/>
            <person name="Xiang M."/>
            <person name="Wang W."/>
            <person name="Sun X."/>
            <person name="Che Y."/>
            <person name="Guo L."/>
            <person name="Liu G."/>
            <person name="Guo L."/>
            <person name="Wang C."/>
            <person name="Yin W.B."/>
            <person name="Stadler M."/>
            <person name="Zhang X."/>
            <person name="Liu X."/>
        </authorList>
    </citation>
    <scope>NUCLEOTIDE SEQUENCE [LARGE SCALE GENOMIC DNA]</scope>
    <source>
        <strain evidence="3">W106-1 / CGMCC3.15140</strain>
    </source>
</reference>
<dbReference type="RefSeq" id="XP_007827184.1">
    <property type="nucleotide sequence ID" value="XM_007828993.1"/>
</dbReference>
<evidence type="ECO:0000313" key="3">
    <source>
        <dbReference type="Proteomes" id="UP000030651"/>
    </source>
</evidence>
<dbReference type="GeneID" id="19265425"/>
<evidence type="ECO:0008006" key="4">
    <source>
        <dbReference type="Google" id="ProtNLM"/>
    </source>
</evidence>
<dbReference type="InParanoid" id="W3XKP5"/>
<dbReference type="EMBL" id="KI912109">
    <property type="protein sequence ID" value="ETS86584.1"/>
    <property type="molecule type" value="Genomic_DNA"/>
</dbReference>
<dbReference type="GO" id="GO:0043248">
    <property type="term" value="P:proteasome assembly"/>
    <property type="evidence" value="ECO:0007669"/>
    <property type="project" value="TreeGrafter"/>
</dbReference>